<dbReference type="PROSITE" id="PS50021">
    <property type="entry name" value="CH"/>
    <property type="match status" value="1"/>
</dbReference>
<keyword evidence="2" id="KW-0597">Phosphoprotein</keyword>
<dbReference type="GO" id="GO:0005768">
    <property type="term" value="C:endosome"/>
    <property type="evidence" value="ECO:0007669"/>
    <property type="project" value="UniProtKB-SubCell"/>
</dbReference>
<feature type="region of interest" description="Disordered" evidence="6">
    <location>
        <begin position="629"/>
        <end position="888"/>
    </location>
</feature>
<dbReference type="PROSITE" id="PS51848">
    <property type="entry name" value="BMERB"/>
    <property type="match status" value="1"/>
</dbReference>
<dbReference type="InterPro" id="IPR036872">
    <property type="entry name" value="CH_dom_sf"/>
</dbReference>
<feature type="domain" description="Calponin-homology (CH)" evidence="7">
    <location>
        <begin position="1018"/>
        <end position="1123"/>
    </location>
</feature>
<feature type="region of interest" description="Disordered" evidence="6">
    <location>
        <begin position="210"/>
        <end position="287"/>
    </location>
</feature>
<sequence>KASKFQFAASFHELMIECTDKWQPDKLRVSWIRRTRRHSTKLHSWQPGIKNPYRGLVLWQVPESLDISVTLFKEPTADEFEDKDWTFVIENETKGRRKVLASADVNMKKFASATPAQYDVTLKLKPLSVKVVEATLKLNLSCVFLKEGKATDDDMQSLASLLSMKQSDIGNLDDFIDSDDEGGEERRASFGQATHVTVLKGLCEKPQAGSGFIPSWRPQTPPIAETLSPSPLSPSSAHVLFGQPYKSQTATTANSDAAPDATAPASRRPEPPRASDRGRDPHAGMHVVKASAGPRKPVVQGLKYFEMPKPQDEASPIGFNLDTETSIPSITQPGIAYHGSGVPSLMEPLRKGCPADYKPLEVIQTEKYIVVIEKRPHYNDMNNDTRAMSALAPTCPKSSCIVGFSSMQRDDSKDCNTFHEPLLTSCPREARVHGFPSAPVTNRPPNMQGHLAKHEEDEAKYMVAMAASCTHSTEIPGLPSISQLNSAEKEKAKIIGNGPADGGASTTHTLPVGRLQSAPGILSQSQVERTVAEVAQTKGKKPMETPDTAGVLGWEVMEAEGTITENQAPSSFPAKVEDTSGLVKAIVGVFNKGPSSSTLDETHFAGSTTSIQKIESQLEDIYIKDKIEYPGSARQQTGTEEEEVRTDSISSQRNEGLPLETPEKTAPCKPLRRKDSVTRETLVPKTNDQQDLKAKSIDEPSQTEMSLLPSQPVGKKEQTIKKHREEIQQSHIAGEKTVDMIGIMSSQKKEETSEKGQAEKDRQTSLCIPRPPFSSTTNKLSKAKHSKQFPSLPLGDQPSSSTKIMNPVTLRRSRSATEGRVQGEDGHISEKTPGASGLPVPKPRVKKRLNNTVLATNVSPPELELRNPEAIHATGKETKEGPKSLDSSVISEGGFVTIQGEDNGASQLEREVLEAMEEKKPVATNDSEKAAECMPQQANIEKVLGEEVDRAQTSQDDWLHVGDKDSERVETNARKEMRQREKSQVGCFHQANETTTQQKRPADGDTAPEGFSPTPSLVTSSQSLLDWCQEVTQGHKGLKITNFSTSWRNGLAFCAILHHFQPENINFEMLNPYDIKDNNKKAFDGFAELGISKLMEPSDMVMLPVPDRLIVMTYLNQIRTHFTGQQLSVLHIAKNSSESSYAVAGDREGQEDPEATVRYCAQRLQEEGISLDTNGTAGTAQSADNKTRDVVPPPRSRREQVAGVQPPVAPPRTHFLSKTGFSHVKDADLVKKRRSQRRSMSLEEGDISVVGICICRTERTEAEVEEGRSESQVSPHFFHCRVEYLQVPNCLFLYECIQDPNQYVLSQIEALEAEQSHIDNRAGVVERKLRQLLETGSDKVEEERLIQEWFILVNKKNALIRRQDHLQLLLEEQDLERKFELLNKELRDIMAIEEGQKTPVHKQREQLLLQELVSLVNQRDELVHNIDAKERGALEEDERLERGLEQRRRKYAKQQKEKCVMQ</sequence>
<dbReference type="Pfam" id="PF10358">
    <property type="entry name" value="NT-C2"/>
    <property type="match status" value="1"/>
</dbReference>
<dbReference type="InterPro" id="IPR001715">
    <property type="entry name" value="CH_dom"/>
</dbReference>
<reference evidence="10" key="1">
    <citation type="submission" date="2006-01" db="EMBL/GenBank/DDBJ databases">
        <authorList>
            <person name="Lindblad-Toh K."/>
            <person name="Mauceli E."/>
            <person name="Grabherr M."/>
            <person name="Chang J.L."/>
            <person name="Lander E.S."/>
        </authorList>
    </citation>
    <scope>NUCLEOTIDE SEQUENCE [LARGE SCALE GENOMIC DNA]</scope>
</reference>
<dbReference type="InterPro" id="IPR022735">
    <property type="entry name" value="bMERB_dom"/>
</dbReference>
<evidence type="ECO:0000259" key="8">
    <source>
        <dbReference type="PROSITE" id="PS51840"/>
    </source>
</evidence>
<feature type="compositionally biased region" description="Low complexity" evidence="6">
    <location>
        <begin position="227"/>
        <end position="236"/>
    </location>
</feature>
<protein>
    <recommendedName>
        <fullName evidence="11">EH domain binding protein 1 like 1</fullName>
    </recommendedName>
</protein>
<dbReference type="SMART" id="SM01203">
    <property type="entry name" value="DUF3585"/>
    <property type="match status" value="1"/>
</dbReference>
<keyword evidence="3" id="KW-0967">Endosome</keyword>
<dbReference type="Pfam" id="PF00307">
    <property type="entry name" value="CH"/>
    <property type="match status" value="1"/>
</dbReference>
<evidence type="ECO:0000256" key="6">
    <source>
        <dbReference type="SAM" id="MobiDB-lite"/>
    </source>
</evidence>
<feature type="domain" description="C2 NT-type" evidence="8">
    <location>
        <begin position="1"/>
        <end position="144"/>
    </location>
</feature>
<feature type="compositionally biased region" description="Polar residues" evidence="6">
    <location>
        <begin position="699"/>
        <end position="709"/>
    </location>
</feature>
<dbReference type="eggNOG" id="KOG0035">
    <property type="taxonomic scope" value="Eukaryota"/>
</dbReference>
<evidence type="ECO:0008006" key="11">
    <source>
        <dbReference type="Google" id="ProtNLM"/>
    </source>
</evidence>
<dbReference type="InterPro" id="IPR019448">
    <property type="entry name" value="NT-C2"/>
</dbReference>
<feature type="coiled-coil region" evidence="5">
    <location>
        <begin position="1365"/>
        <end position="1392"/>
    </location>
</feature>
<dbReference type="Gene3D" id="1.10.418.10">
    <property type="entry name" value="Calponin-like domain"/>
    <property type="match status" value="1"/>
</dbReference>
<evidence type="ECO:0000259" key="9">
    <source>
        <dbReference type="PROSITE" id="PS51848"/>
    </source>
</evidence>
<organism evidence="10">
    <name type="scientific">Gasterosteus aculeatus</name>
    <name type="common">Three-spined stickleback</name>
    <dbReference type="NCBI Taxonomy" id="69293"/>
    <lineage>
        <taxon>Eukaryota</taxon>
        <taxon>Metazoa</taxon>
        <taxon>Chordata</taxon>
        <taxon>Craniata</taxon>
        <taxon>Vertebrata</taxon>
        <taxon>Euteleostomi</taxon>
        <taxon>Actinopterygii</taxon>
        <taxon>Neopterygii</taxon>
        <taxon>Teleostei</taxon>
        <taxon>Neoteleostei</taxon>
        <taxon>Acanthomorphata</taxon>
        <taxon>Eupercaria</taxon>
        <taxon>Perciformes</taxon>
        <taxon>Cottioidei</taxon>
        <taxon>Gasterosteales</taxon>
        <taxon>Gasterosteidae</taxon>
        <taxon>Gasterosteus</taxon>
    </lineage>
</organism>
<proteinExistence type="predicted"/>
<accession>G3N6U5</accession>
<dbReference type="PROSITE" id="PS51840">
    <property type="entry name" value="C2_NT"/>
    <property type="match status" value="1"/>
</dbReference>
<evidence type="ECO:0000256" key="4">
    <source>
        <dbReference type="ARBA" id="ARBA00023054"/>
    </source>
</evidence>
<reference evidence="10" key="2">
    <citation type="submission" date="2024-04" db="UniProtKB">
        <authorList>
            <consortium name="Ensembl"/>
        </authorList>
    </citation>
    <scope>IDENTIFICATION</scope>
</reference>
<feature type="compositionally biased region" description="Basic and acidic residues" evidence="6">
    <location>
        <begin position="688"/>
        <end position="698"/>
    </location>
</feature>
<name>G3N6U5_GASAC</name>
<dbReference type="OMA" id="DETHFAG"/>
<dbReference type="SMART" id="SM00033">
    <property type="entry name" value="CH"/>
    <property type="match status" value="1"/>
</dbReference>
<feature type="compositionally biased region" description="Basic and acidic residues" evidence="6">
    <location>
        <begin position="747"/>
        <end position="763"/>
    </location>
</feature>
<dbReference type="Bgee" id="ENSGACG00000000791">
    <property type="expression patterns" value="Expressed in muscle tissue and 10 other cell types or tissues"/>
</dbReference>
<dbReference type="SUPFAM" id="SSF47576">
    <property type="entry name" value="Calponin-homology domain, CH-domain"/>
    <property type="match status" value="1"/>
</dbReference>
<feature type="compositionally biased region" description="Basic and acidic residues" evidence="6">
    <location>
        <begin position="863"/>
        <end position="883"/>
    </location>
</feature>
<dbReference type="InParanoid" id="G3N6U5"/>
<feature type="compositionally biased region" description="Basic and acidic residues" evidence="6">
    <location>
        <begin position="963"/>
        <end position="983"/>
    </location>
</feature>
<feature type="compositionally biased region" description="Low complexity" evidence="6">
    <location>
        <begin position="249"/>
        <end position="266"/>
    </location>
</feature>
<feature type="compositionally biased region" description="Basic and acidic residues" evidence="6">
    <location>
        <begin position="267"/>
        <end position="283"/>
    </location>
</feature>
<feature type="compositionally biased region" description="Polar residues" evidence="6">
    <location>
        <begin position="850"/>
        <end position="859"/>
    </location>
</feature>
<dbReference type="STRING" id="69293.ENSGACP00000001020"/>
<evidence type="ECO:0000313" key="10">
    <source>
        <dbReference type="Ensembl" id="ENSGACP00000001020.1"/>
    </source>
</evidence>
<feature type="compositionally biased region" description="Basic and acidic residues" evidence="6">
    <location>
        <begin position="815"/>
        <end position="830"/>
    </location>
</feature>
<feature type="region of interest" description="Disordered" evidence="6">
    <location>
        <begin position="963"/>
        <end position="1016"/>
    </location>
</feature>
<dbReference type="PANTHER" id="PTHR23167">
    <property type="entry name" value="CALPONIN HOMOLOGY DOMAIN-CONTAINING PROTEIN DDB_G0272472-RELATED"/>
    <property type="match status" value="1"/>
</dbReference>
<feature type="domain" description="BMERB" evidence="9">
    <location>
        <begin position="1272"/>
        <end position="1442"/>
    </location>
</feature>
<dbReference type="FunFam" id="1.10.418.10:FF:000023">
    <property type="entry name" value="EH domain-binding protein 1 isoform X1"/>
    <property type="match status" value="1"/>
</dbReference>
<dbReference type="Ensembl" id="ENSGACT00000001020.1">
    <property type="protein sequence ID" value="ENSGACP00000001020.1"/>
    <property type="gene ID" value="ENSGACG00000000791.1"/>
</dbReference>
<feature type="region of interest" description="Disordered" evidence="6">
    <location>
        <begin position="1171"/>
        <end position="1216"/>
    </location>
</feature>
<feature type="compositionally biased region" description="Basic and acidic residues" evidence="6">
    <location>
        <begin position="714"/>
        <end position="738"/>
    </location>
</feature>
<evidence type="ECO:0000256" key="5">
    <source>
        <dbReference type="SAM" id="Coils"/>
    </source>
</evidence>
<comment type="subcellular location">
    <subcellularLocation>
        <location evidence="1">Endosome</location>
    </subcellularLocation>
</comment>
<dbReference type="InterPro" id="IPR050540">
    <property type="entry name" value="F-actin_Monoox_Mical"/>
</dbReference>
<dbReference type="PANTHER" id="PTHR23167:SF91">
    <property type="entry name" value="EH DOMAIN-BINDING PROTEIN 1-LIKE PROTEIN 1"/>
    <property type="match status" value="1"/>
</dbReference>
<evidence type="ECO:0000256" key="2">
    <source>
        <dbReference type="ARBA" id="ARBA00022553"/>
    </source>
</evidence>
<keyword evidence="4 5" id="KW-0175">Coiled coil</keyword>
<evidence type="ECO:0000256" key="1">
    <source>
        <dbReference type="ARBA" id="ARBA00004177"/>
    </source>
</evidence>
<feature type="compositionally biased region" description="Polar residues" evidence="6">
    <location>
        <begin position="1171"/>
        <end position="1184"/>
    </location>
</feature>
<dbReference type="Pfam" id="PF12130">
    <property type="entry name" value="bMERB_dom"/>
    <property type="match status" value="1"/>
</dbReference>
<evidence type="ECO:0000259" key="7">
    <source>
        <dbReference type="PROSITE" id="PS50021"/>
    </source>
</evidence>
<evidence type="ECO:0000256" key="3">
    <source>
        <dbReference type="ARBA" id="ARBA00022753"/>
    </source>
</evidence>